<evidence type="ECO:0000259" key="2">
    <source>
        <dbReference type="Pfam" id="PF13439"/>
    </source>
</evidence>
<evidence type="ECO:0000313" key="3">
    <source>
        <dbReference type="EMBL" id="OGG13991.1"/>
    </source>
</evidence>
<dbReference type="GO" id="GO:0016757">
    <property type="term" value="F:glycosyltransferase activity"/>
    <property type="evidence" value="ECO:0007669"/>
    <property type="project" value="InterPro"/>
</dbReference>
<dbReference type="Pfam" id="PF00534">
    <property type="entry name" value="Glycos_transf_1"/>
    <property type="match status" value="1"/>
</dbReference>
<dbReference type="EMBL" id="MFJL01000032">
    <property type="protein sequence ID" value="OGG13991.1"/>
    <property type="molecule type" value="Genomic_DNA"/>
</dbReference>
<sequence>MVEIKILFAFYPVIPYNYGKQYMKKSHKPKVLFLYDFPLHGGGSGAYVKYLALRLVEKHGYKDRIAIASPDKEGFDPRIKQYYIKLPQIPVFIGRPGLEQSKKYSDLTPSEIASLYKAFIEGTIRAVKKFHPDIIHVHHVMVNMWAARFIRGIFGTKYIVTSHGSCIHAISRDRRYFRLSRDSLNAASAITVVSGDTRAKLLKMFGSYLSKKTRTIPGGIKLSSFPPEKNVAAMRKEMGLTDKKIALFTGRLISEKGVEYLVKAAKKINGVVIIAGDGPQKASLEELVVKMQLTNVKMLGFFHDPSKIIDFYYMCDVFVSPAVWDEPLGLTTIEAMASYTPAIVTRKGGSIMAIKDGVNGLFVRPRNANEIAKAVNYLFGNDELRKKMGLAARKTVEEKFTWTKIAHRFDLLYRNVSKPK</sequence>
<dbReference type="Proteomes" id="UP000176923">
    <property type="component" value="Unassembled WGS sequence"/>
</dbReference>
<name>A0A1F5ZNI7_9BACT</name>
<accession>A0A1F5ZNI7</accession>
<dbReference type="SUPFAM" id="SSF53756">
    <property type="entry name" value="UDP-Glycosyltransferase/glycogen phosphorylase"/>
    <property type="match status" value="1"/>
</dbReference>
<dbReference type="InterPro" id="IPR028098">
    <property type="entry name" value="Glyco_trans_4-like_N"/>
</dbReference>
<organism evidence="3 4">
    <name type="scientific">Candidatus Gottesmanbacteria bacterium RIFCSPHIGHO2_02_FULL_39_11</name>
    <dbReference type="NCBI Taxonomy" id="1798382"/>
    <lineage>
        <taxon>Bacteria</taxon>
        <taxon>Candidatus Gottesmaniibacteriota</taxon>
    </lineage>
</organism>
<dbReference type="InterPro" id="IPR001296">
    <property type="entry name" value="Glyco_trans_1"/>
</dbReference>
<evidence type="ECO:0008006" key="5">
    <source>
        <dbReference type="Google" id="ProtNLM"/>
    </source>
</evidence>
<dbReference type="PANTHER" id="PTHR45947">
    <property type="entry name" value="SULFOQUINOVOSYL TRANSFERASE SQD2"/>
    <property type="match status" value="1"/>
</dbReference>
<dbReference type="CDD" id="cd03801">
    <property type="entry name" value="GT4_PimA-like"/>
    <property type="match status" value="1"/>
</dbReference>
<dbReference type="PANTHER" id="PTHR45947:SF3">
    <property type="entry name" value="SULFOQUINOVOSYL TRANSFERASE SQD2"/>
    <property type="match status" value="1"/>
</dbReference>
<comment type="caution">
    <text evidence="3">The sequence shown here is derived from an EMBL/GenBank/DDBJ whole genome shotgun (WGS) entry which is preliminary data.</text>
</comment>
<evidence type="ECO:0000313" key="4">
    <source>
        <dbReference type="Proteomes" id="UP000176923"/>
    </source>
</evidence>
<dbReference type="AlphaFoldDB" id="A0A1F5ZNI7"/>
<reference evidence="3 4" key="1">
    <citation type="journal article" date="2016" name="Nat. Commun.">
        <title>Thousands of microbial genomes shed light on interconnected biogeochemical processes in an aquifer system.</title>
        <authorList>
            <person name="Anantharaman K."/>
            <person name="Brown C.T."/>
            <person name="Hug L.A."/>
            <person name="Sharon I."/>
            <person name="Castelle C.J."/>
            <person name="Probst A.J."/>
            <person name="Thomas B.C."/>
            <person name="Singh A."/>
            <person name="Wilkins M.J."/>
            <person name="Karaoz U."/>
            <person name="Brodie E.L."/>
            <person name="Williams K.H."/>
            <person name="Hubbard S.S."/>
            <person name="Banfield J.F."/>
        </authorList>
    </citation>
    <scope>NUCLEOTIDE SEQUENCE [LARGE SCALE GENOMIC DNA]</scope>
</reference>
<dbReference type="STRING" id="1798382.A3D77_03330"/>
<gene>
    <name evidence="3" type="ORF">A3D77_03330</name>
</gene>
<dbReference type="InterPro" id="IPR050194">
    <property type="entry name" value="Glycosyltransferase_grp1"/>
</dbReference>
<feature type="domain" description="Glycosyl transferase family 1" evidence="1">
    <location>
        <begin position="235"/>
        <end position="394"/>
    </location>
</feature>
<protein>
    <recommendedName>
        <fullName evidence="5">Glycosyl transferase family 1 domain-containing protein</fullName>
    </recommendedName>
</protein>
<dbReference type="Pfam" id="PF13439">
    <property type="entry name" value="Glyco_transf_4"/>
    <property type="match status" value="1"/>
</dbReference>
<proteinExistence type="predicted"/>
<evidence type="ECO:0000259" key="1">
    <source>
        <dbReference type="Pfam" id="PF00534"/>
    </source>
</evidence>
<dbReference type="Gene3D" id="3.40.50.2000">
    <property type="entry name" value="Glycogen Phosphorylase B"/>
    <property type="match status" value="2"/>
</dbReference>
<feature type="domain" description="Glycosyltransferase subfamily 4-like N-terminal" evidence="2">
    <location>
        <begin position="42"/>
        <end position="222"/>
    </location>
</feature>